<dbReference type="AlphaFoldDB" id="A0A0M9A4A2"/>
<dbReference type="Proteomes" id="UP000053105">
    <property type="component" value="Unassembled WGS sequence"/>
</dbReference>
<sequence>MGRAKKSGGSGDRCNNGDISRKQAGGGGARGGNSGNGSCDAKRASFEEAKLPFRDRINQGIDAQVVPSDVEDKAKVGIGAIMASELMIRHLSEQDLWNCRFADRVHGAHPP</sequence>
<dbReference type="EMBL" id="KQ435737">
    <property type="protein sequence ID" value="KOX76927.1"/>
    <property type="molecule type" value="Genomic_DNA"/>
</dbReference>
<feature type="compositionally biased region" description="Gly residues" evidence="1">
    <location>
        <begin position="24"/>
        <end position="35"/>
    </location>
</feature>
<gene>
    <name evidence="2" type="ORF">WN51_10783</name>
</gene>
<feature type="region of interest" description="Disordered" evidence="1">
    <location>
        <begin position="1"/>
        <end position="43"/>
    </location>
</feature>
<keyword evidence="3" id="KW-1185">Reference proteome</keyword>
<evidence type="ECO:0000313" key="3">
    <source>
        <dbReference type="Proteomes" id="UP000053105"/>
    </source>
</evidence>
<organism evidence="2 3">
    <name type="scientific">Melipona quadrifasciata</name>
    <dbReference type="NCBI Taxonomy" id="166423"/>
    <lineage>
        <taxon>Eukaryota</taxon>
        <taxon>Metazoa</taxon>
        <taxon>Ecdysozoa</taxon>
        <taxon>Arthropoda</taxon>
        <taxon>Hexapoda</taxon>
        <taxon>Insecta</taxon>
        <taxon>Pterygota</taxon>
        <taxon>Neoptera</taxon>
        <taxon>Endopterygota</taxon>
        <taxon>Hymenoptera</taxon>
        <taxon>Apocrita</taxon>
        <taxon>Aculeata</taxon>
        <taxon>Apoidea</taxon>
        <taxon>Anthophila</taxon>
        <taxon>Apidae</taxon>
        <taxon>Melipona</taxon>
    </lineage>
</organism>
<proteinExistence type="predicted"/>
<name>A0A0M9A4A2_9HYME</name>
<evidence type="ECO:0000313" key="2">
    <source>
        <dbReference type="EMBL" id="KOX76927.1"/>
    </source>
</evidence>
<reference evidence="2 3" key="1">
    <citation type="submission" date="2015-07" db="EMBL/GenBank/DDBJ databases">
        <title>The genome of Melipona quadrifasciata.</title>
        <authorList>
            <person name="Pan H."/>
            <person name="Kapheim K."/>
        </authorList>
    </citation>
    <scope>NUCLEOTIDE SEQUENCE [LARGE SCALE GENOMIC DNA]</scope>
    <source>
        <strain evidence="2">0111107301</strain>
        <tissue evidence="2">Whole body</tissue>
    </source>
</reference>
<protein>
    <submittedName>
        <fullName evidence="2">Uncharacterized protein</fullName>
    </submittedName>
</protein>
<accession>A0A0M9A4A2</accession>
<evidence type="ECO:0000256" key="1">
    <source>
        <dbReference type="SAM" id="MobiDB-lite"/>
    </source>
</evidence>